<keyword evidence="4" id="KW-0443">Lipid metabolism</keyword>
<dbReference type="FunFam" id="1.10.12.10:FF:000004">
    <property type="entry name" value="Delta3,5-delta2,4-dienoyl-CoA isomerase"/>
    <property type="match status" value="1"/>
</dbReference>
<keyword evidence="7" id="KW-1185">Reference proteome</keyword>
<evidence type="ECO:0000256" key="4">
    <source>
        <dbReference type="ARBA" id="ARBA00023098"/>
    </source>
</evidence>
<dbReference type="GO" id="GO:0006635">
    <property type="term" value="P:fatty acid beta-oxidation"/>
    <property type="evidence" value="ECO:0007669"/>
    <property type="project" value="UniProtKB-UniPathway"/>
</dbReference>
<dbReference type="UniPathway" id="UPA00659"/>
<sequence length="275" mass="29923">MEPTTYQSVSLTTDDGVLTLTLLGPGKGNAMGPEFWEELPKAMTAIDQMDDVRCIVIRGSGDHFSYGLDLPQMMPKLSSMTGAERSEITAQIRQMQSGFQKIHESPRPVVAAVHGWCIGGGINMIAAADIRLCSRDARFSLREAKLAMTADIGGLQFLPPIIGQGFTREMAFTGNDYDAAFAQRIGLVNHVYDTPDALFDAAATLARQIAENSSSAVTGVKQVLNHSLNKSVEDGLQYVAELNSGQLQSDDFSEAIKATQEKRQARFNKKISRGY</sequence>
<reference evidence="6 7" key="1">
    <citation type="submission" date="2018-03" db="EMBL/GenBank/DDBJ databases">
        <title>Genomic Encyclopedia of Archaeal and Bacterial Type Strains, Phase II (KMG-II): from individual species to whole genera.</title>
        <authorList>
            <person name="Goeker M."/>
        </authorList>
    </citation>
    <scope>NUCLEOTIDE SEQUENCE [LARGE SCALE GENOMIC DNA]</scope>
    <source>
        <strain evidence="6 7">DSM 28354</strain>
    </source>
</reference>
<dbReference type="PANTHER" id="PTHR43149:SF1">
    <property type="entry name" value="DELTA(3,5)-DELTA(2,4)-DIENOYL-COA ISOMERASE, MITOCHONDRIAL"/>
    <property type="match status" value="1"/>
</dbReference>
<name>A0A2T0SM33_9BACT</name>
<evidence type="ECO:0000313" key="6">
    <source>
        <dbReference type="EMBL" id="PRY34464.1"/>
    </source>
</evidence>
<evidence type="ECO:0000256" key="2">
    <source>
        <dbReference type="ARBA" id="ARBA00005254"/>
    </source>
</evidence>
<dbReference type="AlphaFoldDB" id="A0A2T0SM33"/>
<dbReference type="GO" id="GO:0016853">
    <property type="term" value="F:isomerase activity"/>
    <property type="evidence" value="ECO:0007669"/>
    <property type="project" value="UniProtKB-KW"/>
</dbReference>
<dbReference type="InterPro" id="IPR014748">
    <property type="entry name" value="Enoyl-CoA_hydra_C"/>
</dbReference>
<proteinExistence type="inferred from homology"/>
<comment type="similarity">
    <text evidence="2">Belongs to the enoyl-CoA hydratase/isomerase family.</text>
</comment>
<protein>
    <submittedName>
        <fullName evidence="6">Enoyl-CoA hydratase</fullName>
    </submittedName>
</protein>
<dbReference type="EMBL" id="PVTE01000017">
    <property type="protein sequence ID" value="PRY34464.1"/>
    <property type="molecule type" value="Genomic_DNA"/>
</dbReference>
<dbReference type="PANTHER" id="PTHR43149">
    <property type="entry name" value="ENOYL-COA HYDRATASE"/>
    <property type="match status" value="1"/>
</dbReference>
<dbReference type="Pfam" id="PF00378">
    <property type="entry name" value="ECH_1"/>
    <property type="match status" value="1"/>
</dbReference>
<organism evidence="6 7">
    <name type="scientific">Spirosoma oryzae</name>
    <dbReference type="NCBI Taxonomy" id="1469603"/>
    <lineage>
        <taxon>Bacteria</taxon>
        <taxon>Pseudomonadati</taxon>
        <taxon>Bacteroidota</taxon>
        <taxon>Cytophagia</taxon>
        <taxon>Cytophagales</taxon>
        <taxon>Cytophagaceae</taxon>
        <taxon>Spirosoma</taxon>
    </lineage>
</organism>
<dbReference type="OrthoDB" id="9775794at2"/>
<dbReference type="Gene3D" id="3.90.226.10">
    <property type="entry name" value="2-enoyl-CoA Hydratase, Chain A, domain 1"/>
    <property type="match status" value="1"/>
</dbReference>
<evidence type="ECO:0000256" key="5">
    <source>
        <dbReference type="ARBA" id="ARBA00023235"/>
    </source>
</evidence>
<dbReference type="InterPro" id="IPR045002">
    <property type="entry name" value="Ech1-like"/>
</dbReference>
<keyword evidence="5" id="KW-0413">Isomerase</keyword>
<evidence type="ECO:0000313" key="7">
    <source>
        <dbReference type="Proteomes" id="UP000238375"/>
    </source>
</evidence>
<comment type="pathway">
    <text evidence="1">Lipid metabolism; fatty acid beta-oxidation.</text>
</comment>
<comment type="caution">
    <text evidence="6">The sequence shown here is derived from an EMBL/GenBank/DDBJ whole genome shotgun (WGS) entry which is preliminary data.</text>
</comment>
<dbReference type="SUPFAM" id="SSF52096">
    <property type="entry name" value="ClpP/crotonase"/>
    <property type="match status" value="1"/>
</dbReference>
<dbReference type="CDD" id="cd06558">
    <property type="entry name" value="crotonase-like"/>
    <property type="match status" value="1"/>
</dbReference>
<accession>A0A2T0SM33</accession>
<dbReference type="Proteomes" id="UP000238375">
    <property type="component" value="Unassembled WGS sequence"/>
</dbReference>
<dbReference type="InterPro" id="IPR001753">
    <property type="entry name" value="Enoyl-CoA_hydra/iso"/>
</dbReference>
<keyword evidence="3" id="KW-0276">Fatty acid metabolism</keyword>
<evidence type="ECO:0000256" key="3">
    <source>
        <dbReference type="ARBA" id="ARBA00022832"/>
    </source>
</evidence>
<dbReference type="InterPro" id="IPR029045">
    <property type="entry name" value="ClpP/crotonase-like_dom_sf"/>
</dbReference>
<gene>
    <name evidence="6" type="ORF">CLV58_11768</name>
</gene>
<dbReference type="NCBIfam" id="NF004794">
    <property type="entry name" value="PRK06142.1"/>
    <property type="match status" value="1"/>
</dbReference>
<dbReference type="RefSeq" id="WP_106139393.1">
    <property type="nucleotide sequence ID" value="NZ_PVTE01000017.1"/>
</dbReference>
<dbReference type="Gene3D" id="1.10.12.10">
    <property type="entry name" value="Lyase 2-enoyl-coa Hydratase, Chain A, domain 2"/>
    <property type="match status" value="1"/>
</dbReference>
<evidence type="ECO:0000256" key="1">
    <source>
        <dbReference type="ARBA" id="ARBA00005005"/>
    </source>
</evidence>